<reference evidence="2 3" key="1">
    <citation type="submission" date="2019-12" db="EMBL/GenBank/DDBJ databases">
        <title>Genome sequencing and assembly of endphytes of Porphyra tenera.</title>
        <authorList>
            <person name="Park J.M."/>
            <person name="Shin R."/>
            <person name="Jo S.H."/>
        </authorList>
    </citation>
    <scope>NUCLEOTIDE SEQUENCE [LARGE SCALE GENOMIC DNA]</scope>
    <source>
        <strain evidence="2 3">GPM4</strain>
    </source>
</reference>
<dbReference type="SUPFAM" id="SSF51735">
    <property type="entry name" value="NAD(P)-binding Rossmann-fold domains"/>
    <property type="match status" value="1"/>
</dbReference>
<dbReference type="EMBL" id="CP047656">
    <property type="protein sequence ID" value="QHJ12228.1"/>
    <property type="molecule type" value="Genomic_DNA"/>
</dbReference>
<proteinExistence type="inferred from homology"/>
<protein>
    <submittedName>
        <fullName evidence="2">C-factor</fullName>
    </submittedName>
</protein>
<evidence type="ECO:0000313" key="2">
    <source>
        <dbReference type="EMBL" id="QHJ12228.1"/>
    </source>
</evidence>
<gene>
    <name evidence="2" type="ORF">FX988_02479</name>
</gene>
<dbReference type="InterPro" id="IPR036291">
    <property type="entry name" value="NAD(P)-bd_dom_sf"/>
</dbReference>
<dbReference type="PANTHER" id="PTHR45458:SF1">
    <property type="entry name" value="SHORT CHAIN DEHYDROGENASE"/>
    <property type="match status" value="1"/>
</dbReference>
<dbReference type="PRINTS" id="PR00080">
    <property type="entry name" value="SDRFAMILY"/>
</dbReference>
<dbReference type="Pfam" id="PF00106">
    <property type="entry name" value="adh_short"/>
    <property type="match status" value="1"/>
</dbReference>
<dbReference type="Proteomes" id="UP000464524">
    <property type="component" value="Chromosome"/>
</dbReference>
<evidence type="ECO:0000256" key="1">
    <source>
        <dbReference type="RuleBase" id="RU000363"/>
    </source>
</evidence>
<dbReference type="Gene3D" id="3.40.50.720">
    <property type="entry name" value="NAD(P)-binding Rossmann-like Domain"/>
    <property type="match status" value="1"/>
</dbReference>
<organism evidence="2 3">
    <name type="scientific">Paraglaciecola mesophila</name>
    <dbReference type="NCBI Taxonomy" id="197222"/>
    <lineage>
        <taxon>Bacteria</taxon>
        <taxon>Pseudomonadati</taxon>
        <taxon>Pseudomonadota</taxon>
        <taxon>Gammaproteobacteria</taxon>
        <taxon>Alteromonadales</taxon>
        <taxon>Alteromonadaceae</taxon>
        <taxon>Paraglaciecola</taxon>
    </lineage>
</organism>
<dbReference type="CDD" id="cd05325">
    <property type="entry name" value="carb_red_sniffer_like_SDR_c"/>
    <property type="match status" value="1"/>
</dbReference>
<dbReference type="InterPro" id="IPR002347">
    <property type="entry name" value="SDR_fam"/>
</dbReference>
<dbReference type="KEGG" id="pmes:FX988_02479"/>
<dbReference type="PRINTS" id="PR00081">
    <property type="entry name" value="GDHRDH"/>
</dbReference>
<sequence>MKTVLVTGANRGLGLGFCQQYFAQGDLVIAVCRQSACQQALLALKALDDTRIRILCADLHSQASISQLAANVSGNYTLDVLINNAGVSVNEPFGQWTQDAFVDNFMVNSIAPSLLCQALFDSLAPSAKVIQLSSGVASITHTNQFAQAPLDAYAMSKAALNMFTRRLALQLKETEKVICAISPGWVQTDMGGQDATSTVKEAVRQIIGLINSLNKADNGTFMDEKGTHIPW</sequence>
<comment type="similarity">
    <text evidence="1">Belongs to the short-chain dehydrogenases/reductases (SDR) family.</text>
</comment>
<dbReference type="InterPro" id="IPR052184">
    <property type="entry name" value="SDR_enzymes"/>
</dbReference>
<accession>A0A857JLP1</accession>
<dbReference type="PANTHER" id="PTHR45458">
    <property type="entry name" value="SHORT-CHAIN DEHYDROGENASE/REDUCTASE SDR"/>
    <property type="match status" value="1"/>
</dbReference>
<dbReference type="OrthoDB" id="5786478at2"/>
<keyword evidence="3" id="KW-1185">Reference proteome</keyword>
<dbReference type="RefSeq" id="WP_160180167.1">
    <property type="nucleotide sequence ID" value="NZ_CP047656.1"/>
</dbReference>
<name>A0A857JLP1_9ALTE</name>
<dbReference type="AlphaFoldDB" id="A0A857JLP1"/>
<dbReference type="GO" id="GO:0016616">
    <property type="term" value="F:oxidoreductase activity, acting on the CH-OH group of donors, NAD or NADP as acceptor"/>
    <property type="evidence" value="ECO:0007669"/>
    <property type="project" value="TreeGrafter"/>
</dbReference>
<evidence type="ECO:0000313" key="3">
    <source>
        <dbReference type="Proteomes" id="UP000464524"/>
    </source>
</evidence>